<dbReference type="GO" id="GO:0046983">
    <property type="term" value="F:protein dimerization activity"/>
    <property type="evidence" value="ECO:0007669"/>
    <property type="project" value="InterPro"/>
</dbReference>
<keyword evidence="3" id="KW-0539">Nucleus</keyword>
<organism evidence="7">
    <name type="scientific">Heligmosomoides polygyrus</name>
    <name type="common">Parasitic roundworm</name>
    <dbReference type="NCBI Taxonomy" id="6339"/>
    <lineage>
        <taxon>Eukaryota</taxon>
        <taxon>Metazoa</taxon>
        <taxon>Ecdysozoa</taxon>
        <taxon>Nematoda</taxon>
        <taxon>Chromadorea</taxon>
        <taxon>Rhabditida</taxon>
        <taxon>Rhabditina</taxon>
        <taxon>Rhabditomorpha</taxon>
        <taxon>Strongyloidea</taxon>
        <taxon>Heligmosomidae</taxon>
        <taxon>Heligmosomoides</taxon>
    </lineage>
</organism>
<keyword evidence="4" id="KW-0175">Coiled coil</keyword>
<dbReference type="GO" id="GO:0003677">
    <property type="term" value="F:DNA binding"/>
    <property type="evidence" value="ECO:0007669"/>
    <property type="project" value="UniProtKB-KW"/>
</dbReference>
<proteinExistence type="inferred from homology"/>
<dbReference type="Pfam" id="PF00010">
    <property type="entry name" value="HLH"/>
    <property type="match status" value="1"/>
</dbReference>
<dbReference type="InterPro" id="IPR011598">
    <property type="entry name" value="bHLH_dom"/>
</dbReference>
<dbReference type="WBParaSite" id="HPBE_0001503601-mRNA-1">
    <property type="protein sequence ID" value="HPBE_0001503601-mRNA-1"/>
    <property type="gene ID" value="HPBE_0001503601"/>
</dbReference>
<feature type="coiled-coil region" evidence="4">
    <location>
        <begin position="95"/>
        <end position="143"/>
    </location>
</feature>
<dbReference type="GO" id="GO:0045944">
    <property type="term" value="P:positive regulation of transcription by RNA polymerase II"/>
    <property type="evidence" value="ECO:0007669"/>
    <property type="project" value="TreeGrafter"/>
</dbReference>
<evidence type="ECO:0000313" key="7">
    <source>
        <dbReference type="EMBL" id="VDP01582.1"/>
    </source>
</evidence>
<keyword evidence="2" id="KW-0238">DNA-binding</keyword>
<dbReference type="PANTHER" id="PTHR10328">
    <property type="entry name" value="PROTEIN MAX MYC-ASSOCIATED FACTOR X"/>
    <property type="match status" value="1"/>
</dbReference>
<dbReference type="FunFam" id="4.10.280.10:FF:000019">
    <property type="entry name" value="Myc proto-oncogene protein"/>
    <property type="match status" value="1"/>
</dbReference>
<evidence type="ECO:0000313" key="9">
    <source>
        <dbReference type="WBParaSite" id="HPBE_0001503601-mRNA-1"/>
    </source>
</evidence>
<protein>
    <submittedName>
        <fullName evidence="9">BHLH domain-containing protein</fullName>
    </submittedName>
</protein>
<evidence type="ECO:0000256" key="4">
    <source>
        <dbReference type="SAM" id="Coils"/>
    </source>
</evidence>
<dbReference type="PANTHER" id="PTHR10328:SF10">
    <property type="entry name" value="MAX-LIKE PROTEIN 1"/>
    <property type="match status" value="1"/>
</dbReference>
<dbReference type="InterPro" id="IPR036638">
    <property type="entry name" value="HLH_DNA-bd_sf"/>
</dbReference>
<dbReference type="EMBL" id="UZAH01028662">
    <property type="protein sequence ID" value="VDP01582.1"/>
    <property type="molecule type" value="Genomic_DNA"/>
</dbReference>
<comment type="similarity">
    <text evidence="1">Belongs to the MAX family.</text>
</comment>
<reference evidence="9" key="2">
    <citation type="submission" date="2019-09" db="UniProtKB">
        <authorList>
            <consortium name="WormBaseParasite"/>
        </authorList>
    </citation>
    <scope>IDENTIFICATION</scope>
</reference>
<evidence type="ECO:0000256" key="1">
    <source>
        <dbReference type="ARBA" id="ARBA00007628"/>
    </source>
</evidence>
<dbReference type="GO" id="GO:0003700">
    <property type="term" value="F:DNA-binding transcription factor activity"/>
    <property type="evidence" value="ECO:0007669"/>
    <property type="project" value="TreeGrafter"/>
</dbReference>
<evidence type="ECO:0000313" key="8">
    <source>
        <dbReference type="Proteomes" id="UP000050761"/>
    </source>
</evidence>
<dbReference type="SMART" id="SM00353">
    <property type="entry name" value="HLH"/>
    <property type="match status" value="1"/>
</dbReference>
<gene>
    <name evidence="7" type="ORF">HPBE_LOCUS15037</name>
</gene>
<evidence type="ECO:0000256" key="2">
    <source>
        <dbReference type="ARBA" id="ARBA00023125"/>
    </source>
</evidence>
<dbReference type="AlphaFoldDB" id="A0A3P7ZMD6"/>
<feature type="domain" description="BHLH" evidence="6">
    <location>
        <begin position="54"/>
        <end position="105"/>
    </location>
</feature>
<reference evidence="7 8" key="1">
    <citation type="submission" date="2018-11" db="EMBL/GenBank/DDBJ databases">
        <authorList>
            <consortium name="Pathogen Informatics"/>
        </authorList>
    </citation>
    <scope>NUCLEOTIDE SEQUENCE [LARGE SCALE GENOMIC DNA]</scope>
</reference>
<dbReference type="Proteomes" id="UP000050761">
    <property type="component" value="Unassembled WGS sequence"/>
</dbReference>
<feature type="region of interest" description="Disordered" evidence="5">
    <location>
        <begin position="209"/>
        <end position="236"/>
    </location>
</feature>
<name>A0A3P7ZMD6_HELPZ</name>
<accession>A0A3P7ZMD6</accession>
<evidence type="ECO:0000259" key="6">
    <source>
        <dbReference type="PROSITE" id="PS50888"/>
    </source>
</evidence>
<dbReference type="SUPFAM" id="SSF47459">
    <property type="entry name" value="HLH, helix-loop-helix DNA-binding domain"/>
    <property type="match status" value="1"/>
</dbReference>
<dbReference type="GO" id="GO:0090575">
    <property type="term" value="C:RNA polymerase II transcription regulator complex"/>
    <property type="evidence" value="ECO:0007669"/>
    <property type="project" value="TreeGrafter"/>
</dbReference>
<sequence>MQLGNYCIKAMTSMKRQGIAHFVEGIQDEHLESPLSSQGGMCSLDGVLDDHKRHARAQHNALERRRRDNIKDMYTSLKDAVPDMQNERASRAVILRRAIEVIEEKQQQRADLQADCDRLRSETAELEREIKLLKENAGRAHDTTLCDFGSRSSFLSTESALTTSAFSPVKSDSNTESQSLNDFAEELANEAVEDGVLDAFVATCSDKLDVDEDSSSDRGEASVCPTKHERRGSCFV</sequence>
<dbReference type="OrthoDB" id="8964853at2759"/>
<dbReference type="PROSITE" id="PS50888">
    <property type="entry name" value="BHLH"/>
    <property type="match status" value="1"/>
</dbReference>
<keyword evidence="8" id="KW-1185">Reference proteome</keyword>
<evidence type="ECO:0000256" key="5">
    <source>
        <dbReference type="SAM" id="MobiDB-lite"/>
    </source>
</evidence>
<evidence type="ECO:0000256" key="3">
    <source>
        <dbReference type="ARBA" id="ARBA00023242"/>
    </source>
</evidence>
<dbReference type="Gene3D" id="4.10.280.10">
    <property type="entry name" value="Helix-loop-helix DNA-binding domain"/>
    <property type="match status" value="1"/>
</dbReference>